<dbReference type="Proteomes" id="UP000014065">
    <property type="component" value="Unassembled WGS sequence"/>
</dbReference>
<comment type="caution">
    <text evidence="2">The sequence shown here is derived from an EMBL/GenBank/DDBJ whole genome shotgun (WGS) entry which is preliminary data.</text>
</comment>
<feature type="transmembrane region" description="Helical" evidence="1">
    <location>
        <begin position="7"/>
        <end position="27"/>
    </location>
</feature>
<reference evidence="2 3" key="1">
    <citation type="journal article" date="2012" name="J. Bacteriol.">
        <title>Genome Sequence of "Candidatus Nitrosoarchaeum limnia" BG20, a Low-Salinity Ammonia-Oxidizing Archaeon from the San Francisco Bay Estuary.</title>
        <authorList>
            <person name="Mosier A.C."/>
            <person name="Allen E.E."/>
            <person name="Kim M."/>
            <person name="Ferriera S."/>
            <person name="Francis C.A."/>
        </authorList>
    </citation>
    <scope>NUCLEOTIDE SEQUENCE [LARGE SCALE GENOMIC DNA]</scope>
    <source>
        <strain evidence="2 3">BG20</strain>
    </source>
</reference>
<dbReference type="RefSeq" id="WP_010191932.1">
    <property type="nucleotide sequence ID" value="NZ_AHJG01000172.1"/>
</dbReference>
<dbReference type="OrthoDB" id="10770at2157"/>
<gene>
    <name evidence="2" type="ORF">BG20_I1048</name>
</gene>
<evidence type="ECO:0000313" key="3">
    <source>
        <dbReference type="Proteomes" id="UP000014065"/>
    </source>
</evidence>
<proteinExistence type="predicted"/>
<protein>
    <submittedName>
        <fullName evidence="2">Uncharacterized protein</fullName>
    </submittedName>
</protein>
<feature type="transmembrane region" description="Helical" evidence="1">
    <location>
        <begin position="57"/>
        <end position="75"/>
    </location>
</feature>
<keyword evidence="1" id="KW-0472">Membrane</keyword>
<keyword evidence="1" id="KW-1133">Transmembrane helix</keyword>
<accession>S2EM48</accession>
<evidence type="ECO:0000256" key="1">
    <source>
        <dbReference type="SAM" id="Phobius"/>
    </source>
</evidence>
<evidence type="ECO:0000313" key="2">
    <source>
        <dbReference type="EMBL" id="EPA05597.1"/>
    </source>
</evidence>
<dbReference type="AlphaFoldDB" id="S2EM48"/>
<keyword evidence="1" id="KW-0812">Transmembrane</keyword>
<name>S2EM48_9ARCH</name>
<keyword evidence="3" id="KW-1185">Reference proteome</keyword>
<dbReference type="EMBL" id="AHJG01000172">
    <property type="protein sequence ID" value="EPA05597.1"/>
    <property type="molecule type" value="Genomic_DNA"/>
</dbReference>
<organism evidence="2 3">
    <name type="scientific">Candidatus Nitrosarchaeum limnium BG20</name>
    <dbReference type="NCBI Taxonomy" id="859192"/>
    <lineage>
        <taxon>Archaea</taxon>
        <taxon>Nitrososphaerota</taxon>
        <taxon>Nitrososphaeria</taxon>
        <taxon>Nitrosopumilales</taxon>
        <taxon>Nitrosopumilaceae</taxon>
        <taxon>Nitrosarchaeum</taxon>
    </lineage>
</organism>
<sequence length="92" mass="10100">MLIDKKIFAGGIIMLVVGIVLIIFINADVPVGQSGMTEEEVIDLMIKQQENKDMNTLAGILIGVGFMLILISFGARRKRKDSPEKVEKKPAT</sequence>